<keyword evidence="4" id="KW-1185">Reference proteome</keyword>
<dbReference type="InterPro" id="IPR041229">
    <property type="entry name" value="HEPN_Apea"/>
</dbReference>
<organism evidence="3 4">
    <name type="scientific">Halalkalibacter akibai (strain ATCC 43226 / DSM 21942 / CIP 109018 / JCM 9157 / 1139)</name>
    <name type="common">Bacillus akibai</name>
    <dbReference type="NCBI Taxonomy" id="1236973"/>
    <lineage>
        <taxon>Bacteria</taxon>
        <taxon>Bacillati</taxon>
        <taxon>Bacillota</taxon>
        <taxon>Bacilli</taxon>
        <taxon>Bacillales</taxon>
        <taxon>Bacillaceae</taxon>
        <taxon>Halalkalibacter</taxon>
    </lineage>
</organism>
<evidence type="ECO:0000313" key="4">
    <source>
        <dbReference type="Proteomes" id="UP000018896"/>
    </source>
</evidence>
<feature type="domain" description="ApeA N-terminal" evidence="2">
    <location>
        <begin position="7"/>
        <end position="280"/>
    </location>
</feature>
<dbReference type="EMBL" id="BAUV01000103">
    <property type="protein sequence ID" value="GAE37675.1"/>
    <property type="molecule type" value="Genomic_DNA"/>
</dbReference>
<evidence type="ECO:0000259" key="1">
    <source>
        <dbReference type="Pfam" id="PF18739"/>
    </source>
</evidence>
<evidence type="ECO:0000313" key="3">
    <source>
        <dbReference type="EMBL" id="GAE37675.1"/>
    </source>
</evidence>
<dbReference type="eggNOG" id="ENOG50303CN">
    <property type="taxonomic scope" value="Bacteria"/>
</dbReference>
<proteinExistence type="predicted"/>
<dbReference type="OrthoDB" id="6198809at2"/>
<comment type="caution">
    <text evidence="3">The sequence shown here is derived from an EMBL/GenBank/DDBJ whole genome shotgun (WGS) entry which is preliminary data.</text>
</comment>
<dbReference type="RefSeq" id="WP_035668761.1">
    <property type="nucleotide sequence ID" value="NZ_BAUV01000103.1"/>
</dbReference>
<dbReference type="AlphaFoldDB" id="W4QZW4"/>
<reference evidence="3 4" key="1">
    <citation type="journal article" date="2014" name="Genome Announc.">
        <title>Draft Genome Sequences of Three Alkaliphilic Bacillus Strains, Bacillus wakoensis JCM 9140T, Bacillus akibai JCM 9157T, and Bacillus hemicellulosilyticus JCM 9152T.</title>
        <authorList>
            <person name="Yuki M."/>
            <person name="Oshima K."/>
            <person name="Suda W."/>
            <person name="Oshida Y."/>
            <person name="Kitamura K."/>
            <person name="Iida T."/>
            <person name="Hattori M."/>
            <person name="Ohkuma M."/>
        </authorList>
    </citation>
    <scope>NUCLEOTIDE SEQUENCE [LARGE SCALE GENOMIC DNA]</scope>
    <source>
        <strain evidence="3 4">JCM 9157</strain>
    </source>
</reference>
<name>W4QZW4_HALA3</name>
<dbReference type="Proteomes" id="UP000018896">
    <property type="component" value="Unassembled WGS sequence"/>
</dbReference>
<sequence length="479" mass="55991">MKINLSATGTWKIKNLDKEYYGDLYLNEDKGGIILYIRIPNNGPMLSFLELPLTISFINGSTLNGAKIVLVDCVRVATQSRIGSEEVFGYQANFMFEGINFESEESIKFSKIQIGIPHIIKWGDISNYKRPDIEDTKTAIGLDITEPIEIYSCEDYILSYYLSFNDSGFDLMREKITLTQTPFLIIESKTIQSLDWFIKIANQMKRLIEIAMSESLSFDKIIAESPEIYYEFDDDTRHVRPVEVKHALKQKSKNNLDENKLRPDFLFNLNELRNASFSKWQDISLIMEPIIELYIDSIYNQGLSTNRHFLNMVQALETYHARRICNSLSNFKNRVEELTIIEPAIEGKITVERYNQSDKDFLLDGSYKYITLRSRLADLLLADHTFIFYTADIDYFNFPKVIADTRNYYTHYDKKLENRALKGEDLINGFHILRNILEFYLLKEFGFEEEFIHDRTRERIRPIITSNSVKEAAKNKRYV</sequence>
<evidence type="ECO:0000259" key="2">
    <source>
        <dbReference type="Pfam" id="PF18862"/>
    </source>
</evidence>
<accession>W4QZW4</accession>
<feature type="domain" description="Apea-like HEPN" evidence="1">
    <location>
        <begin position="310"/>
        <end position="450"/>
    </location>
</feature>
<dbReference type="InterPro" id="IPR041223">
    <property type="entry name" value="ApeA_NTD"/>
</dbReference>
<protein>
    <submittedName>
        <fullName evidence="3">Uncharacterized protein</fullName>
    </submittedName>
</protein>
<dbReference type="Pfam" id="PF18862">
    <property type="entry name" value="ApeA_NTD1"/>
    <property type="match status" value="1"/>
</dbReference>
<dbReference type="Pfam" id="PF18739">
    <property type="entry name" value="HEPN_Apea"/>
    <property type="match status" value="1"/>
</dbReference>
<gene>
    <name evidence="3" type="ORF">JCM9157_4993</name>
</gene>